<accession>A0A1E3UNG6</accession>
<evidence type="ECO:0000256" key="2">
    <source>
        <dbReference type="ARBA" id="ARBA00023125"/>
    </source>
</evidence>
<keyword evidence="2" id="KW-0238">DNA-binding</keyword>
<dbReference type="Proteomes" id="UP000094271">
    <property type="component" value="Unassembled WGS sequence"/>
</dbReference>
<reference evidence="6 7" key="2">
    <citation type="submission" date="2016-08" db="EMBL/GenBank/DDBJ databases">
        <authorList>
            <person name="Seilhamer J.J."/>
        </authorList>
    </citation>
    <scope>NUCLEOTIDE SEQUENCE [LARGE SCALE GENOMIC DNA]</scope>
    <source>
        <strain evidence="6 7">NML150140-1</strain>
    </source>
</reference>
<dbReference type="PANTHER" id="PTHR30146">
    <property type="entry name" value="LACI-RELATED TRANSCRIPTIONAL REPRESSOR"/>
    <property type="match status" value="1"/>
</dbReference>
<dbReference type="GO" id="GO:0000976">
    <property type="term" value="F:transcription cis-regulatory region binding"/>
    <property type="evidence" value="ECO:0007669"/>
    <property type="project" value="TreeGrafter"/>
</dbReference>
<dbReference type="EMBL" id="MEHD01000036">
    <property type="protein sequence ID" value="ODR50102.1"/>
    <property type="molecule type" value="Genomic_DNA"/>
</dbReference>
<keyword evidence="1" id="KW-0805">Transcription regulation</keyword>
<comment type="caution">
    <text evidence="6">The sequence shown here is derived from an EMBL/GenBank/DDBJ whole genome shotgun (WGS) entry which is preliminary data.</text>
</comment>
<dbReference type="PROSITE" id="PS50932">
    <property type="entry name" value="HTH_LACI_2"/>
    <property type="match status" value="1"/>
</dbReference>
<sequence>MPKNTRGVQVKQIAEHLGLSSGTVSIVLNGRGDELRISKETQKIVLDTAREMNYQSGKNQKKNQKTAARRESFCIGVFWNLHYMGGLLGQFYSGFLETIKQYHAEVEIVLQPFEYDHLNLLEDAFSGKRYDGAIIGGLSELDSGYLRENTFEIPIVLINQTLENYSSVYVDDYQTGRQCAELFYRNGHKRAGIVSSENRSAASVLRYNGFAEECRKCGIQLKDEWKVTGEGNGIGGYESVRRMLQCRELPTALFVQTSRMSSGILAALRDGNIEVPGQMEIIAYGDGDFSQYLYPTVTVLHVSVAEMAANAMHLVLTILQNDLHMTLSKLHVTKLIYGESFQEKPYERTP</sequence>
<dbReference type="InterPro" id="IPR010982">
    <property type="entry name" value="Lambda_DNA-bd_dom_sf"/>
</dbReference>
<dbReference type="PANTHER" id="PTHR30146:SF109">
    <property type="entry name" value="HTH-TYPE TRANSCRIPTIONAL REGULATOR GALS"/>
    <property type="match status" value="1"/>
</dbReference>
<dbReference type="SUPFAM" id="SSF53822">
    <property type="entry name" value="Periplasmic binding protein-like I"/>
    <property type="match status" value="1"/>
</dbReference>
<name>A0A1E3UNG6_9FIRM</name>
<dbReference type="Pfam" id="PF13377">
    <property type="entry name" value="Peripla_BP_3"/>
    <property type="match status" value="1"/>
</dbReference>
<dbReference type="RefSeq" id="WP_069410638.1">
    <property type="nucleotide sequence ID" value="NZ_DAWDRA010000012.1"/>
</dbReference>
<evidence type="ECO:0000313" key="5">
    <source>
        <dbReference type="EMBL" id="ODR50102.1"/>
    </source>
</evidence>
<evidence type="ECO:0000259" key="4">
    <source>
        <dbReference type="PROSITE" id="PS50932"/>
    </source>
</evidence>
<evidence type="ECO:0000256" key="3">
    <source>
        <dbReference type="ARBA" id="ARBA00023163"/>
    </source>
</evidence>
<evidence type="ECO:0000313" key="8">
    <source>
        <dbReference type="Proteomes" id="UP000094869"/>
    </source>
</evidence>
<dbReference type="Gene3D" id="1.10.260.40">
    <property type="entry name" value="lambda repressor-like DNA-binding domains"/>
    <property type="match status" value="1"/>
</dbReference>
<dbReference type="GO" id="GO:0003700">
    <property type="term" value="F:DNA-binding transcription factor activity"/>
    <property type="evidence" value="ECO:0007669"/>
    <property type="project" value="TreeGrafter"/>
</dbReference>
<evidence type="ECO:0000313" key="6">
    <source>
        <dbReference type="EMBL" id="ODR55222.1"/>
    </source>
</evidence>
<organism evidence="6 7">
    <name type="scientific">Eisenbergiella tayi</name>
    <dbReference type="NCBI Taxonomy" id="1432052"/>
    <lineage>
        <taxon>Bacteria</taxon>
        <taxon>Bacillati</taxon>
        <taxon>Bacillota</taxon>
        <taxon>Clostridia</taxon>
        <taxon>Lachnospirales</taxon>
        <taxon>Lachnospiraceae</taxon>
        <taxon>Eisenbergiella</taxon>
    </lineage>
</organism>
<dbReference type="InterPro" id="IPR028082">
    <property type="entry name" value="Peripla_BP_I"/>
</dbReference>
<keyword evidence="3" id="KW-0804">Transcription</keyword>
<dbReference type="EMBL" id="MEHA01000002">
    <property type="protein sequence ID" value="ODR55222.1"/>
    <property type="molecule type" value="Genomic_DNA"/>
</dbReference>
<evidence type="ECO:0000256" key="1">
    <source>
        <dbReference type="ARBA" id="ARBA00023015"/>
    </source>
</evidence>
<dbReference type="InterPro" id="IPR046335">
    <property type="entry name" value="LacI/GalR-like_sensor"/>
</dbReference>
<keyword evidence="8" id="KW-1185">Reference proteome</keyword>
<dbReference type="InterPro" id="IPR000843">
    <property type="entry name" value="HTH_LacI"/>
</dbReference>
<protein>
    <recommendedName>
        <fullName evidence="4">HTH lacI-type domain-containing protein</fullName>
    </recommendedName>
</protein>
<feature type="domain" description="HTH lacI-type" evidence="4">
    <location>
        <begin position="8"/>
        <end position="55"/>
    </location>
</feature>
<gene>
    <name evidence="6" type="ORF">BEI59_04775</name>
    <name evidence="5" type="ORF">BEI63_23700</name>
</gene>
<reference evidence="5 8" key="1">
    <citation type="submission" date="2016-08" db="EMBL/GenBank/DDBJ databases">
        <title>Characterization of Isolates of Eisenbergiella tayi Derived from Blood Cultures, Using Whole Genome Sequencing.</title>
        <authorList>
            <person name="Bernier A.-M."/>
            <person name="Burdz T."/>
            <person name="Wiebe D."/>
            <person name="Bernard K."/>
        </authorList>
    </citation>
    <scope>NUCLEOTIDE SEQUENCE [LARGE SCALE GENOMIC DNA]</scope>
    <source>
        <strain evidence="5 8">NML120146</strain>
    </source>
</reference>
<dbReference type="CDD" id="cd01392">
    <property type="entry name" value="HTH_LacI"/>
    <property type="match status" value="1"/>
</dbReference>
<dbReference type="Gene3D" id="3.40.50.2300">
    <property type="match status" value="2"/>
</dbReference>
<proteinExistence type="predicted"/>
<dbReference type="Proteomes" id="UP000094869">
    <property type="component" value="Unassembled WGS sequence"/>
</dbReference>
<dbReference type="AlphaFoldDB" id="A0A1E3UNG6"/>
<evidence type="ECO:0000313" key="7">
    <source>
        <dbReference type="Proteomes" id="UP000094271"/>
    </source>
</evidence>
<dbReference type="SUPFAM" id="SSF47413">
    <property type="entry name" value="lambda repressor-like DNA-binding domains"/>
    <property type="match status" value="1"/>
</dbReference>